<feature type="domain" description="CBS" evidence="6">
    <location>
        <begin position="213"/>
        <end position="270"/>
    </location>
</feature>
<dbReference type="Pfam" id="PF01380">
    <property type="entry name" value="SIS"/>
    <property type="match status" value="1"/>
</dbReference>
<comment type="similarity">
    <text evidence="1 4">Belongs to the SIS family. GutQ/KpsF subfamily.</text>
</comment>
<dbReference type="NCBIfam" id="TIGR00393">
    <property type="entry name" value="kpsF"/>
    <property type="match status" value="1"/>
</dbReference>
<organism evidence="8 9">
    <name type="scientific">Sphingomicrobium clamense</name>
    <dbReference type="NCBI Taxonomy" id="2851013"/>
    <lineage>
        <taxon>Bacteria</taxon>
        <taxon>Pseudomonadati</taxon>
        <taxon>Pseudomonadota</taxon>
        <taxon>Alphaproteobacteria</taxon>
        <taxon>Sphingomonadales</taxon>
        <taxon>Sphingomonadaceae</taxon>
        <taxon>Sphingomicrobium</taxon>
    </lineage>
</organism>
<evidence type="ECO:0000259" key="7">
    <source>
        <dbReference type="PROSITE" id="PS51464"/>
    </source>
</evidence>
<dbReference type="InterPro" id="IPR001347">
    <property type="entry name" value="SIS_dom"/>
</dbReference>
<sequence>MNVEKLKLQVADRAAMRESVRSIFVKEAEAIEAFARGGLDTVCAAIELIVSRDGSLIVTGVGKSGHIGRKIASTFRSLGRHAVFMHAAESSHGDLGLIDPNGVVLALSNSGETAELADMLAYCRAHEIPVISVTSSAESTLAEASTVCIAYGELSEVCINGLAPTTSTTLTLAIGDALAVGFSDLAGVTADDFRRYHPGGKLGQRLRKVEDVMHTGDALPLVSPEAKLVDLTLIMAEKALGCALVTENGKTLGIITDGDIRRHAAELHDLKAIDIMSVNPVTVDRDITLEKAALELSQAKVSVGIVQDSLMRTIGVLHIHQCVLD</sequence>
<dbReference type="InterPro" id="IPR035474">
    <property type="entry name" value="SIS_Kpsf"/>
</dbReference>
<accession>A0ABS6V343</accession>
<dbReference type="PIRSF" id="PIRSF004692">
    <property type="entry name" value="KdsD_KpsF"/>
    <property type="match status" value="1"/>
</dbReference>
<evidence type="ECO:0000256" key="5">
    <source>
        <dbReference type="PROSITE-ProRule" id="PRU00703"/>
    </source>
</evidence>
<dbReference type="RefSeq" id="WP_218631999.1">
    <property type="nucleotide sequence ID" value="NZ_JAHVAH010000001.1"/>
</dbReference>
<evidence type="ECO:0000259" key="6">
    <source>
        <dbReference type="PROSITE" id="PS51371"/>
    </source>
</evidence>
<dbReference type="EMBL" id="JAHVAH010000001">
    <property type="protein sequence ID" value="MBW0143961.1"/>
    <property type="molecule type" value="Genomic_DNA"/>
</dbReference>
<evidence type="ECO:0000256" key="4">
    <source>
        <dbReference type="PIRNR" id="PIRNR004692"/>
    </source>
</evidence>
<dbReference type="PROSITE" id="PS51464">
    <property type="entry name" value="SIS"/>
    <property type="match status" value="1"/>
</dbReference>
<dbReference type="PANTHER" id="PTHR42745:SF1">
    <property type="entry name" value="ARABINOSE 5-PHOSPHATE ISOMERASE KDSD"/>
    <property type="match status" value="1"/>
</dbReference>
<dbReference type="InterPro" id="IPR000644">
    <property type="entry name" value="CBS_dom"/>
</dbReference>
<dbReference type="PANTHER" id="PTHR42745">
    <property type="match status" value="1"/>
</dbReference>
<keyword evidence="2" id="KW-0677">Repeat</keyword>
<proteinExistence type="inferred from homology"/>
<evidence type="ECO:0000313" key="9">
    <source>
        <dbReference type="Proteomes" id="UP000698028"/>
    </source>
</evidence>
<evidence type="ECO:0000256" key="2">
    <source>
        <dbReference type="ARBA" id="ARBA00022737"/>
    </source>
</evidence>
<dbReference type="PROSITE" id="PS51371">
    <property type="entry name" value="CBS"/>
    <property type="match status" value="1"/>
</dbReference>
<evidence type="ECO:0000313" key="8">
    <source>
        <dbReference type="EMBL" id="MBW0143961.1"/>
    </source>
</evidence>
<keyword evidence="3 5" id="KW-0129">CBS domain</keyword>
<protein>
    <submittedName>
        <fullName evidence="8">KpsF/GutQ family sugar-phosphate isomerase</fullName>
    </submittedName>
</protein>
<comment type="caution">
    <text evidence="8">The sequence shown here is derived from an EMBL/GenBank/DDBJ whole genome shotgun (WGS) entry which is preliminary data.</text>
</comment>
<dbReference type="GO" id="GO:0016853">
    <property type="term" value="F:isomerase activity"/>
    <property type="evidence" value="ECO:0007669"/>
    <property type="project" value="UniProtKB-KW"/>
</dbReference>
<gene>
    <name evidence="8" type="ORF">KTQ36_01465</name>
</gene>
<reference evidence="8 9" key="1">
    <citation type="submission" date="2021-07" db="EMBL/GenBank/DDBJ databases">
        <title>The draft genome sequence of Sphingomicrobium sp. B8.</title>
        <authorList>
            <person name="Mu L."/>
        </authorList>
    </citation>
    <scope>NUCLEOTIDE SEQUENCE [LARGE SCALE GENOMIC DNA]</scope>
    <source>
        <strain evidence="8 9">B8</strain>
    </source>
</reference>
<keyword evidence="9" id="KW-1185">Reference proteome</keyword>
<dbReference type="InterPro" id="IPR004800">
    <property type="entry name" value="KdsD/KpsF-type"/>
</dbReference>
<dbReference type="CDD" id="cd05014">
    <property type="entry name" value="SIS_Kpsf"/>
    <property type="match status" value="1"/>
</dbReference>
<dbReference type="Proteomes" id="UP000698028">
    <property type="component" value="Unassembled WGS sequence"/>
</dbReference>
<dbReference type="InterPro" id="IPR050986">
    <property type="entry name" value="GutQ/KpsF_isomerases"/>
</dbReference>
<dbReference type="CDD" id="cd04604">
    <property type="entry name" value="CBS_pair_SIS_assoc"/>
    <property type="match status" value="1"/>
</dbReference>
<feature type="domain" description="SIS" evidence="7">
    <location>
        <begin position="45"/>
        <end position="188"/>
    </location>
</feature>
<evidence type="ECO:0000256" key="3">
    <source>
        <dbReference type="ARBA" id="ARBA00023122"/>
    </source>
</evidence>
<name>A0ABS6V343_9SPHN</name>
<evidence type="ECO:0000256" key="1">
    <source>
        <dbReference type="ARBA" id="ARBA00008165"/>
    </source>
</evidence>
<keyword evidence="8" id="KW-0413">Isomerase</keyword>
<dbReference type="Pfam" id="PF00571">
    <property type="entry name" value="CBS"/>
    <property type="match status" value="2"/>
</dbReference>